<dbReference type="STRING" id="30019.A0A0M5J1A0"/>
<dbReference type="PANTHER" id="PTHR44329">
    <property type="entry name" value="SERINE/THREONINE-PROTEIN KINASE TNNI3K-RELATED"/>
    <property type="match status" value="1"/>
</dbReference>
<dbReference type="InterPro" id="IPR051681">
    <property type="entry name" value="Ser/Thr_Kinases-Pseudokinases"/>
</dbReference>
<accession>A0A0M5J1A0</accession>
<dbReference type="Pfam" id="PF00069">
    <property type="entry name" value="Pkinase"/>
    <property type="match status" value="1"/>
</dbReference>
<dbReference type="PROSITE" id="PS00108">
    <property type="entry name" value="PROTEIN_KINASE_ST"/>
    <property type="match status" value="1"/>
</dbReference>
<dbReference type="OrthoDB" id="4062651at2759"/>
<proteinExistence type="predicted"/>
<feature type="compositionally biased region" description="Polar residues" evidence="1">
    <location>
        <begin position="258"/>
        <end position="283"/>
    </location>
</feature>
<feature type="non-terminal residue" evidence="3">
    <location>
        <position position="384"/>
    </location>
</feature>
<dbReference type="Proteomes" id="UP000494163">
    <property type="component" value="Chromosome X"/>
</dbReference>
<name>A0A0M5J1A0_DROBS</name>
<dbReference type="SUPFAM" id="SSF56112">
    <property type="entry name" value="Protein kinase-like (PK-like)"/>
    <property type="match status" value="1"/>
</dbReference>
<dbReference type="PROSITE" id="PS50011">
    <property type="entry name" value="PROTEIN_KINASE_DOM"/>
    <property type="match status" value="1"/>
</dbReference>
<evidence type="ECO:0000259" key="2">
    <source>
        <dbReference type="PROSITE" id="PS50011"/>
    </source>
</evidence>
<feature type="domain" description="Protein kinase" evidence="2">
    <location>
        <begin position="28"/>
        <end position="352"/>
    </location>
</feature>
<dbReference type="OMA" id="PSAMEEH"/>
<protein>
    <submittedName>
        <fullName evidence="3">CG8173</fullName>
    </submittedName>
</protein>
<dbReference type="SMART" id="SM00220">
    <property type="entry name" value="S_TKc"/>
    <property type="match status" value="1"/>
</dbReference>
<dbReference type="GO" id="GO:0004674">
    <property type="term" value="F:protein serine/threonine kinase activity"/>
    <property type="evidence" value="ECO:0007669"/>
    <property type="project" value="TreeGrafter"/>
</dbReference>
<dbReference type="GO" id="GO:0005524">
    <property type="term" value="F:ATP binding"/>
    <property type="evidence" value="ECO:0007669"/>
    <property type="project" value="InterPro"/>
</dbReference>
<feature type="region of interest" description="Disordered" evidence="1">
    <location>
        <begin position="258"/>
        <end position="313"/>
    </location>
</feature>
<organism evidence="3 4">
    <name type="scientific">Drosophila busckii</name>
    <name type="common">Fruit fly</name>
    <dbReference type="NCBI Taxonomy" id="30019"/>
    <lineage>
        <taxon>Eukaryota</taxon>
        <taxon>Metazoa</taxon>
        <taxon>Ecdysozoa</taxon>
        <taxon>Arthropoda</taxon>
        <taxon>Hexapoda</taxon>
        <taxon>Insecta</taxon>
        <taxon>Pterygota</taxon>
        <taxon>Neoptera</taxon>
        <taxon>Endopterygota</taxon>
        <taxon>Diptera</taxon>
        <taxon>Brachycera</taxon>
        <taxon>Muscomorpha</taxon>
        <taxon>Ephydroidea</taxon>
        <taxon>Drosophilidae</taxon>
        <taxon>Drosophila</taxon>
    </lineage>
</organism>
<dbReference type="AlphaFoldDB" id="A0A0M5J1A0"/>
<gene>
    <name evidence="3" type="ORF">Dbus_chrXg1250</name>
</gene>
<keyword evidence="4" id="KW-1185">Reference proteome</keyword>
<evidence type="ECO:0000256" key="1">
    <source>
        <dbReference type="SAM" id="MobiDB-lite"/>
    </source>
</evidence>
<evidence type="ECO:0000313" key="4">
    <source>
        <dbReference type="Proteomes" id="UP000494163"/>
    </source>
</evidence>
<reference evidence="3 4" key="1">
    <citation type="submission" date="2015-08" db="EMBL/GenBank/DDBJ databases">
        <title>Ancestral chromatin configuration constrains chromatin evolution on differentiating sex chromosomes in Drosophila.</title>
        <authorList>
            <person name="Zhou Q."/>
            <person name="Bachtrog D."/>
        </authorList>
    </citation>
    <scope>NUCLEOTIDE SEQUENCE [LARGE SCALE GENOMIC DNA]</scope>
    <source>
        <tissue evidence="3">Whole larvae</tissue>
    </source>
</reference>
<evidence type="ECO:0000313" key="3">
    <source>
        <dbReference type="EMBL" id="ALC49394.1"/>
    </source>
</evidence>
<dbReference type="InterPro" id="IPR000719">
    <property type="entry name" value="Prot_kinase_dom"/>
</dbReference>
<dbReference type="InterPro" id="IPR008271">
    <property type="entry name" value="Ser/Thr_kinase_AS"/>
</dbReference>
<sequence length="384" mass="42797">METPRRKLRNLHLENVQNNSTPIQVPPSPMLKTLGHGTGVSVYRLDRSPKQGHIRSPWAVKRITQRTRATKDPLFNDRIIHEAAILRKLNHPNIVGFRGIIKSAEGVEALALELCSTSLGFILEERHDEDLGPLPAKQTFKLIIDIAQALDFLHNEAKLLHGDLKSFNVLVKGEFEICKLCDFGVTLPLDENGEINFHKNPQLAYVGTPLWSAPEIIDEVEIIDAKADIFSFGLIIYETLALVPPHMLELNDALNNSSGMELDSSQEGSLQRKQLNYTDNSDVSTREAAATGTDESVNSIKDATDYEDDDTKENDISDFVLNNLEQGYGTRPPLPVAFQLSDDYNCVVELFYLCTNAQSEDRPAARTIWQCFQKNAAVVCAAAE</sequence>
<dbReference type="EMBL" id="CP012528">
    <property type="protein sequence ID" value="ALC49394.1"/>
    <property type="molecule type" value="Genomic_DNA"/>
</dbReference>
<dbReference type="Gene3D" id="1.10.510.10">
    <property type="entry name" value="Transferase(Phosphotransferase) domain 1"/>
    <property type="match status" value="1"/>
</dbReference>
<dbReference type="InterPro" id="IPR011009">
    <property type="entry name" value="Kinase-like_dom_sf"/>
</dbReference>